<evidence type="ECO:0000259" key="1">
    <source>
        <dbReference type="Pfam" id="PF05173"/>
    </source>
</evidence>
<dbReference type="InterPro" id="IPR023940">
    <property type="entry name" value="DHDPR_bac"/>
</dbReference>
<reference evidence="2 3" key="1">
    <citation type="submission" date="2019-02" db="EMBL/GenBank/DDBJ databases">
        <title>Deep-cultivation of Planctomycetes and their phenomic and genomic characterization uncovers novel biology.</title>
        <authorList>
            <person name="Wiegand S."/>
            <person name="Jogler M."/>
            <person name="Boedeker C."/>
            <person name="Pinto D."/>
            <person name="Vollmers J."/>
            <person name="Rivas-Marin E."/>
            <person name="Kohn T."/>
            <person name="Peeters S.H."/>
            <person name="Heuer A."/>
            <person name="Rast P."/>
            <person name="Oberbeckmann S."/>
            <person name="Bunk B."/>
            <person name="Jeske O."/>
            <person name="Meyerdierks A."/>
            <person name="Storesund J.E."/>
            <person name="Kallscheuer N."/>
            <person name="Luecker S."/>
            <person name="Lage O.M."/>
            <person name="Pohl T."/>
            <person name="Merkel B.J."/>
            <person name="Hornburger P."/>
            <person name="Mueller R.-W."/>
            <person name="Bruemmer F."/>
            <person name="Labrenz M."/>
            <person name="Spormann A.M."/>
            <person name="Op den Camp H."/>
            <person name="Overmann J."/>
            <person name="Amann R."/>
            <person name="Jetten M.S.M."/>
            <person name="Mascher T."/>
            <person name="Medema M.H."/>
            <person name="Devos D.P."/>
            <person name="Kaster A.-K."/>
            <person name="Ovreas L."/>
            <person name="Rohde M."/>
            <person name="Galperin M.Y."/>
            <person name="Jogler C."/>
        </authorList>
    </citation>
    <scope>NUCLEOTIDE SEQUENCE [LARGE SCALE GENOMIC DNA]</scope>
    <source>
        <strain evidence="2 3">Pan265</strain>
    </source>
</reference>
<dbReference type="OrthoDB" id="9790352at2"/>
<dbReference type="KEGG" id="mcad:Pan265_16560"/>
<dbReference type="PANTHER" id="PTHR20836">
    <property type="entry name" value="DIHYDRODIPICOLINATE REDUCTASE"/>
    <property type="match status" value="1"/>
</dbReference>
<dbReference type="AlphaFoldDB" id="A0A518BXV0"/>
<dbReference type="GO" id="GO:0008839">
    <property type="term" value="F:4-hydroxy-tetrahydrodipicolinate reductase"/>
    <property type="evidence" value="ECO:0007669"/>
    <property type="project" value="UniProtKB-EC"/>
</dbReference>
<dbReference type="Pfam" id="PF05173">
    <property type="entry name" value="DapB_C"/>
    <property type="match status" value="1"/>
</dbReference>
<dbReference type="InterPro" id="IPR022663">
    <property type="entry name" value="DapB_C"/>
</dbReference>
<feature type="domain" description="Dihydrodipicolinate reductase C-terminal" evidence="1">
    <location>
        <begin position="107"/>
        <end position="224"/>
    </location>
</feature>
<evidence type="ECO:0000313" key="3">
    <source>
        <dbReference type="Proteomes" id="UP000320386"/>
    </source>
</evidence>
<dbReference type="EC" id="1.17.1.8" evidence="2"/>
<organism evidence="2 3">
    <name type="scientific">Mucisphaera calidilacus</name>
    <dbReference type="NCBI Taxonomy" id="2527982"/>
    <lineage>
        <taxon>Bacteria</taxon>
        <taxon>Pseudomonadati</taxon>
        <taxon>Planctomycetota</taxon>
        <taxon>Phycisphaerae</taxon>
        <taxon>Phycisphaerales</taxon>
        <taxon>Phycisphaeraceae</taxon>
        <taxon>Mucisphaera</taxon>
    </lineage>
</organism>
<protein>
    <submittedName>
        <fullName evidence="2">4-hydroxy-tetrahydrodipicolinate reductase</fullName>
        <ecNumber evidence="2">1.17.1.8</ecNumber>
    </submittedName>
</protein>
<dbReference type="InterPro" id="IPR036291">
    <property type="entry name" value="NAD(P)-bd_dom_sf"/>
</dbReference>
<keyword evidence="3" id="KW-1185">Reference proteome</keyword>
<gene>
    <name evidence="2" type="primary">dapB</name>
    <name evidence="2" type="ORF">Pan265_16560</name>
</gene>
<accession>A0A518BXV0</accession>
<dbReference type="Proteomes" id="UP000320386">
    <property type="component" value="Chromosome"/>
</dbReference>
<dbReference type="EMBL" id="CP036280">
    <property type="protein sequence ID" value="QDU71803.1"/>
    <property type="molecule type" value="Genomic_DNA"/>
</dbReference>
<sequence length="239" mass="26234">MRTPSRYLVLGAGRTGGHLPHFFPEDTQLDIVTSTNPITDDALHNAAAAIVFLPTVVMQDMIDTLIDARIPAVIGTTAVRWPRDLNQRLVDARTPWILGSNFSLGMNLLVSIASFLGDTLRTAPEAFANTTLDIHEVHHTHKQDKPSGSAVTLHDALGSLDTPVPITAERTGDVAGRHTLNLNLPHETLSLTHDVRDRSVFAQGAAWAAQHLLPELEPGLHHFQQQLQNHLRNQRHDTA</sequence>
<name>A0A518BXV0_9BACT</name>
<dbReference type="PROSITE" id="PS01298">
    <property type="entry name" value="DAPB"/>
    <property type="match status" value="1"/>
</dbReference>
<dbReference type="GO" id="GO:0009089">
    <property type="term" value="P:lysine biosynthetic process via diaminopimelate"/>
    <property type="evidence" value="ECO:0007669"/>
    <property type="project" value="InterPro"/>
</dbReference>
<dbReference type="GO" id="GO:0019877">
    <property type="term" value="P:diaminopimelate biosynthetic process"/>
    <property type="evidence" value="ECO:0007669"/>
    <property type="project" value="TreeGrafter"/>
</dbReference>
<dbReference type="Gene3D" id="3.30.360.10">
    <property type="entry name" value="Dihydrodipicolinate Reductase, domain 2"/>
    <property type="match status" value="1"/>
</dbReference>
<dbReference type="InterPro" id="IPR022664">
    <property type="entry name" value="DapB_N_CS"/>
</dbReference>
<dbReference type="RefSeq" id="WP_145446003.1">
    <property type="nucleotide sequence ID" value="NZ_CP036280.1"/>
</dbReference>
<dbReference type="PANTHER" id="PTHR20836:SF0">
    <property type="entry name" value="4-HYDROXY-TETRAHYDRODIPICOLINATE REDUCTASE 1, CHLOROPLASTIC-RELATED"/>
    <property type="match status" value="1"/>
</dbReference>
<evidence type="ECO:0000313" key="2">
    <source>
        <dbReference type="EMBL" id="QDU71803.1"/>
    </source>
</evidence>
<proteinExistence type="predicted"/>
<keyword evidence="2" id="KW-0560">Oxidoreductase</keyword>
<dbReference type="SUPFAM" id="SSF51735">
    <property type="entry name" value="NAD(P)-binding Rossmann-fold domains"/>
    <property type="match status" value="1"/>
</dbReference>
<dbReference type="SUPFAM" id="SSF55347">
    <property type="entry name" value="Glyceraldehyde-3-phosphate dehydrogenase-like, C-terminal domain"/>
    <property type="match status" value="1"/>
</dbReference>